<dbReference type="AlphaFoldDB" id="A0A9P1N7Q3"/>
<proteinExistence type="predicted"/>
<organism evidence="1 2">
    <name type="scientific">Caenorhabditis angaria</name>
    <dbReference type="NCBI Taxonomy" id="860376"/>
    <lineage>
        <taxon>Eukaryota</taxon>
        <taxon>Metazoa</taxon>
        <taxon>Ecdysozoa</taxon>
        <taxon>Nematoda</taxon>
        <taxon>Chromadorea</taxon>
        <taxon>Rhabditida</taxon>
        <taxon>Rhabditina</taxon>
        <taxon>Rhabditomorpha</taxon>
        <taxon>Rhabditoidea</taxon>
        <taxon>Rhabditidae</taxon>
        <taxon>Peloderinae</taxon>
        <taxon>Caenorhabditis</taxon>
    </lineage>
</organism>
<reference evidence="1" key="1">
    <citation type="submission" date="2022-11" db="EMBL/GenBank/DDBJ databases">
        <authorList>
            <person name="Kikuchi T."/>
        </authorList>
    </citation>
    <scope>NUCLEOTIDE SEQUENCE</scope>
    <source>
        <strain evidence="1">PS1010</strain>
    </source>
</reference>
<protein>
    <recommendedName>
        <fullName evidence="3">LisH domain-containing protein</fullName>
    </recommendedName>
</protein>
<evidence type="ECO:0008006" key="3">
    <source>
        <dbReference type="Google" id="ProtNLM"/>
    </source>
</evidence>
<dbReference type="InterPro" id="IPR006594">
    <property type="entry name" value="LisH"/>
</dbReference>
<dbReference type="SMART" id="SM00667">
    <property type="entry name" value="LisH"/>
    <property type="match status" value="1"/>
</dbReference>
<dbReference type="EMBL" id="CANHGI010000006">
    <property type="protein sequence ID" value="CAI5454241.1"/>
    <property type="molecule type" value="Genomic_DNA"/>
</dbReference>
<dbReference type="Gene3D" id="1.20.960.30">
    <property type="match status" value="1"/>
</dbReference>
<name>A0A9P1N7Q3_9PELO</name>
<evidence type="ECO:0000313" key="1">
    <source>
        <dbReference type="EMBL" id="CAI5454241.1"/>
    </source>
</evidence>
<gene>
    <name evidence="1" type="ORF">CAMP_LOCUS16878</name>
</gene>
<sequence>MLQLPKFLEERNKARNREIKYLHANEECEKREEMKVFRKILCRPIMEFYANFGFGVQQDNVILKLGALAVMIVDTLEEYQKIRSPFVIMSIRLEDVDSLVYQYLKERGLHDLAEELVTATGLENKDTFDNGLLIRLIAKTLHSYRETETEAMCIERMHEESVKFNAKSNDGDEDTSSK</sequence>
<accession>A0A9P1N7Q3</accession>
<dbReference type="PROSITE" id="PS50896">
    <property type="entry name" value="LISH"/>
    <property type="match status" value="1"/>
</dbReference>
<dbReference type="Proteomes" id="UP001152747">
    <property type="component" value="Unassembled WGS sequence"/>
</dbReference>
<evidence type="ECO:0000313" key="2">
    <source>
        <dbReference type="Proteomes" id="UP001152747"/>
    </source>
</evidence>
<comment type="caution">
    <text evidence="1">The sequence shown here is derived from an EMBL/GenBank/DDBJ whole genome shotgun (WGS) entry which is preliminary data.</text>
</comment>
<keyword evidence="2" id="KW-1185">Reference proteome</keyword>